<protein>
    <submittedName>
        <fullName evidence="1">Uncharacterized protein</fullName>
    </submittedName>
</protein>
<comment type="caution">
    <text evidence="1">The sequence shown here is derived from an EMBL/GenBank/DDBJ whole genome shotgun (WGS) entry which is preliminary data.</text>
</comment>
<reference evidence="1 2" key="1">
    <citation type="journal article" date="2018" name="Front. Plant Sci.">
        <title>Red Clover (Trifolium pratense) and Zigzag Clover (T. medium) - A Picture of Genomic Similarities and Differences.</title>
        <authorList>
            <person name="Dluhosova J."/>
            <person name="Istvanek J."/>
            <person name="Nedelnik J."/>
            <person name="Repkova J."/>
        </authorList>
    </citation>
    <scope>NUCLEOTIDE SEQUENCE [LARGE SCALE GENOMIC DNA]</scope>
    <source>
        <strain evidence="2">cv. 10/8</strain>
        <tissue evidence="1">Leaf</tissue>
    </source>
</reference>
<accession>A0A392VDD2</accession>
<dbReference type="AlphaFoldDB" id="A0A392VDD2"/>
<feature type="non-terminal residue" evidence="1">
    <location>
        <position position="44"/>
    </location>
</feature>
<dbReference type="Proteomes" id="UP000265520">
    <property type="component" value="Unassembled WGS sequence"/>
</dbReference>
<sequence>MGGKSKVKIFNALVDDEQIVVDRPVSINHRFTGFDRFNCMFGPV</sequence>
<organism evidence="1 2">
    <name type="scientific">Trifolium medium</name>
    <dbReference type="NCBI Taxonomy" id="97028"/>
    <lineage>
        <taxon>Eukaryota</taxon>
        <taxon>Viridiplantae</taxon>
        <taxon>Streptophyta</taxon>
        <taxon>Embryophyta</taxon>
        <taxon>Tracheophyta</taxon>
        <taxon>Spermatophyta</taxon>
        <taxon>Magnoliopsida</taxon>
        <taxon>eudicotyledons</taxon>
        <taxon>Gunneridae</taxon>
        <taxon>Pentapetalae</taxon>
        <taxon>rosids</taxon>
        <taxon>fabids</taxon>
        <taxon>Fabales</taxon>
        <taxon>Fabaceae</taxon>
        <taxon>Papilionoideae</taxon>
        <taxon>50 kb inversion clade</taxon>
        <taxon>NPAAA clade</taxon>
        <taxon>Hologalegina</taxon>
        <taxon>IRL clade</taxon>
        <taxon>Trifolieae</taxon>
        <taxon>Trifolium</taxon>
    </lineage>
</organism>
<evidence type="ECO:0000313" key="2">
    <source>
        <dbReference type="Proteomes" id="UP000265520"/>
    </source>
</evidence>
<proteinExistence type="predicted"/>
<name>A0A392VDD2_9FABA</name>
<keyword evidence="2" id="KW-1185">Reference proteome</keyword>
<evidence type="ECO:0000313" key="1">
    <source>
        <dbReference type="EMBL" id="MCI85299.1"/>
    </source>
</evidence>
<dbReference type="EMBL" id="LXQA011112237">
    <property type="protein sequence ID" value="MCI85299.1"/>
    <property type="molecule type" value="Genomic_DNA"/>
</dbReference>